<dbReference type="InterPro" id="IPR013431">
    <property type="entry name" value="Delta_60_rpt"/>
</dbReference>
<sequence length="459" mass="49479">MPRTTIFGSRRLGLLALSAAFALALAACGGDSDHSTDNSTPPSNQALIAAEALKVDTSYGTQGQVDLPPAAHITVAKMQPDGKLLLAGHLSDSPSAYYGAPGQAAVWRLNADGSPDTSFGVDGVALLQLRQRDTVRNLALAPDQHIVLMIEASTTCTFTGFYCEPHGPLDWALARLDPQGALDTRFGEAGLIAGLTDLPEPMVVQPDGRIIVHRYGSRSLVRYTAEGVLDASFHQGQPLPTYCEAQFLNQLPDGRIIASSLRAAAIDPTASDGRCVQIWTPEGLSAGQSDWVLSSGKPRYFNFVTAEVNRRGGFSLSYSELDIRSPQDVDCFFSVEQYTAAGQLEERFGQQGRARLRAANAPSSCTLAHTLHSDDGSVMLIGAFYPEDGNTLWARLTPTGQPDTTFSPTGLYVAPGELPWRVLHAPTGHWLVIDNWMETRTGPGPTDRMRITRYRGESH</sequence>
<evidence type="ECO:0000256" key="1">
    <source>
        <dbReference type="SAM" id="SignalP"/>
    </source>
</evidence>
<dbReference type="Pfam" id="PF17164">
    <property type="entry name" value="DUF5122"/>
    <property type="match status" value="3"/>
</dbReference>
<feature type="signal peptide" evidence="1">
    <location>
        <begin position="1"/>
        <end position="26"/>
    </location>
</feature>
<feature type="chain" id="PRO_5018154942" evidence="1">
    <location>
        <begin position="27"/>
        <end position="459"/>
    </location>
</feature>
<organism evidence="2 3">
    <name type="scientific">Allofranklinella schreckenbergeri</name>
    <dbReference type="NCBI Taxonomy" id="1076744"/>
    <lineage>
        <taxon>Bacteria</taxon>
        <taxon>Pseudomonadati</taxon>
        <taxon>Pseudomonadota</taxon>
        <taxon>Betaproteobacteria</taxon>
        <taxon>Burkholderiales</taxon>
        <taxon>Comamonadaceae</taxon>
        <taxon>Allofranklinella</taxon>
    </lineage>
</organism>
<dbReference type="PROSITE" id="PS51257">
    <property type="entry name" value="PROKAR_LIPOPROTEIN"/>
    <property type="match status" value="1"/>
</dbReference>
<accession>A0A3M6QIG0</accession>
<dbReference type="Gene3D" id="2.80.10.50">
    <property type="match status" value="1"/>
</dbReference>
<evidence type="ECO:0000313" key="2">
    <source>
        <dbReference type="EMBL" id="RMX02896.1"/>
    </source>
</evidence>
<proteinExistence type="predicted"/>
<keyword evidence="3" id="KW-1185">Reference proteome</keyword>
<dbReference type="Proteomes" id="UP000267035">
    <property type="component" value="Unassembled WGS sequence"/>
</dbReference>
<dbReference type="EMBL" id="RDQL01000001">
    <property type="protein sequence ID" value="RMX02896.1"/>
    <property type="molecule type" value="Genomic_DNA"/>
</dbReference>
<keyword evidence="1" id="KW-0732">Signal</keyword>
<protein>
    <submittedName>
        <fullName evidence="2">Uncharacterized protein</fullName>
    </submittedName>
</protein>
<dbReference type="AlphaFoldDB" id="A0A3M6QIG0"/>
<evidence type="ECO:0000313" key="3">
    <source>
        <dbReference type="Proteomes" id="UP000267035"/>
    </source>
</evidence>
<dbReference type="SUPFAM" id="SSF101898">
    <property type="entry name" value="NHL repeat"/>
    <property type="match status" value="1"/>
</dbReference>
<name>A0A3M6QIG0_9BURK</name>
<comment type="caution">
    <text evidence="2">The sequence shown here is derived from an EMBL/GenBank/DDBJ whole genome shotgun (WGS) entry which is preliminary data.</text>
</comment>
<dbReference type="RefSeq" id="WP_122253109.1">
    <property type="nucleotide sequence ID" value="NZ_RDQL01000001.1"/>
</dbReference>
<dbReference type="NCBIfam" id="TIGR02608">
    <property type="entry name" value="delta_60_rpt"/>
    <property type="match status" value="4"/>
</dbReference>
<reference evidence="2 3" key="1">
    <citation type="submission" date="2018-10" db="EMBL/GenBank/DDBJ databases">
        <title>Comamonadaceae CDC group NO-1 genome sequencing and assembly.</title>
        <authorList>
            <person name="Bernier A.-M."/>
            <person name="Bernard K."/>
        </authorList>
    </citation>
    <scope>NUCLEOTIDE SEQUENCE [LARGE SCALE GENOMIC DNA]</scope>
    <source>
        <strain evidence="2 3">NML161473</strain>
    </source>
</reference>
<gene>
    <name evidence="2" type="ORF">EBQ25_01455</name>
</gene>